<proteinExistence type="predicted"/>
<dbReference type="EMBL" id="CP019911">
    <property type="protein sequence ID" value="AQW28808.1"/>
    <property type="molecule type" value="Genomic_DNA"/>
</dbReference>
<accession>A0A1U9VDQ5</accession>
<evidence type="ECO:0000259" key="1">
    <source>
        <dbReference type="Pfam" id="PF06223"/>
    </source>
</evidence>
<sequence>MAFYGLEPWGSHYDDLRAGTIASMLANIHRNEKARREPFGPLEFMAWNEEHRAAVPDPGQASGILLDDPDAQSNLIISVMFPGKAP</sequence>
<dbReference type="RefSeq" id="WP_078221656.1">
    <property type="nucleotide sequence ID" value="NZ_CP019911.1"/>
</dbReference>
<gene>
    <name evidence="2" type="ORF">B0B51_01430</name>
</gene>
<reference evidence="2 3" key="1">
    <citation type="submission" date="2017-02" db="EMBL/GenBank/DDBJ databases">
        <title>Blood Disease Bacterium A2-HR MARDI.</title>
        <authorList>
            <person name="Badrun R."/>
            <person name="Abu Bakar N."/>
            <person name="Laboh R."/>
        </authorList>
    </citation>
    <scope>NUCLEOTIDE SEQUENCE [LARGE SCALE GENOMIC DNA]</scope>
    <source>
        <strain evidence="2 3">A2-HR MARDI</strain>
    </source>
</reference>
<dbReference type="AlphaFoldDB" id="A0A1U9VDQ5"/>
<protein>
    <recommendedName>
        <fullName evidence="1">Minor tail T domain-containing protein</fullName>
    </recommendedName>
</protein>
<dbReference type="Pfam" id="PF06223">
    <property type="entry name" value="Phage_tail_T"/>
    <property type="match status" value="1"/>
</dbReference>
<feature type="domain" description="Minor tail T" evidence="1">
    <location>
        <begin position="1"/>
        <end position="64"/>
    </location>
</feature>
<evidence type="ECO:0000313" key="2">
    <source>
        <dbReference type="EMBL" id="AQW28808.1"/>
    </source>
</evidence>
<organism evidence="2 3">
    <name type="scientific">blood disease bacterium A2-HR MARDI</name>
    <dbReference type="NCBI Taxonomy" id="1944648"/>
    <lineage>
        <taxon>Bacteria</taxon>
        <taxon>Pseudomonadati</taxon>
        <taxon>Pseudomonadota</taxon>
        <taxon>Betaproteobacteria</taxon>
        <taxon>Burkholderiales</taxon>
        <taxon>Burkholderiaceae</taxon>
        <taxon>Ralstonia</taxon>
        <taxon>Ralstonia solanacearum species complex</taxon>
    </lineage>
</organism>
<dbReference type="InterPro" id="IPR009350">
    <property type="entry name" value="Phage_tail_T"/>
</dbReference>
<name>A0A1U9VDQ5_9RALS</name>
<evidence type="ECO:0000313" key="3">
    <source>
        <dbReference type="Proteomes" id="UP000189628"/>
    </source>
</evidence>
<dbReference type="Proteomes" id="UP000189628">
    <property type="component" value="Chromosome"/>
</dbReference>